<dbReference type="Pfam" id="PF03061">
    <property type="entry name" value="4HBT"/>
    <property type="match status" value="1"/>
</dbReference>
<keyword evidence="3" id="KW-1185">Reference proteome</keyword>
<dbReference type="InterPro" id="IPR006683">
    <property type="entry name" value="Thioestr_dom"/>
</dbReference>
<feature type="domain" description="Thioesterase" evidence="1">
    <location>
        <begin position="41"/>
        <end position="89"/>
    </location>
</feature>
<evidence type="ECO:0000313" key="2">
    <source>
        <dbReference type="EMBL" id="SMO49993.1"/>
    </source>
</evidence>
<organism evidence="2 3">
    <name type="scientific">Balnearium lithotrophicum</name>
    <dbReference type="NCBI Taxonomy" id="223788"/>
    <lineage>
        <taxon>Bacteria</taxon>
        <taxon>Pseudomonadati</taxon>
        <taxon>Aquificota</taxon>
        <taxon>Aquificia</taxon>
        <taxon>Desulfurobacteriales</taxon>
        <taxon>Desulfurobacteriaceae</taxon>
        <taxon>Balnearium</taxon>
    </lineage>
</organism>
<gene>
    <name evidence="2" type="ORF">SAMN06269117_10741</name>
</gene>
<evidence type="ECO:0000259" key="1">
    <source>
        <dbReference type="Pfam" id="PF03061"/>
    </source>
</evidence>
<dbReference type="EMBL" id="FXTM01000007">
    <property type="protein sequence ID" value="SMO49993.1"/>
    <property type="molecule type" value="Genomic_DNA"/>
</dbReference>
<dbReference type="PANTHER" id="PTHR42856:SF1">
    <property type="entry name" value="ACYL-COENZYME A THIOESTERASE PAAI"/>
    <property type="match status" value="1"/>
</dbReference>
<dbReference type="RefSeq" id="WP_142934799.1">
    <property type="nucleotide sequence ID" value="NZ_FXTM01000007.1"/>
</dbReference>
<protein>
    <submittedName>
        <fullName evidence="2">Acyl-coenzyme A thioesterase PaaI, contains HGG motif</fullName>
    </submittedName>
</protein>
<dbReference type="PANTHER" id="PTHR42856">
    <property type="entry name" value="ACYL-COENZYME A THIOESTERASE PAAI"/>
    <property type="match status" value="1"/>
</dbReference>
<dbReference type="InterPro" id="IPR052723">
    <property type="entry name" value="Acyl-CoA_thioesterase_PaaI"/>
</dbReference>
<dbReference type="Proteomes" id="UP000317315">
    <property type="component" value="Unassembled WGS sequence"/>
</dbReference>
<dbReference type="Gene3D" id="3.10.129.10">
    <property type="entry name" value="Hotdog Thioesterase"/>
    <property type="match status" value="1"/>
</dbReference>
<sequence length="128" mass="14166">MEIKTHRKIDQEISGKPVEIAPGYAKVVLETKPFMAADEKGLVHGGFIFSAADYAAMLSVNHPNVVLGFAEVSFLKPVRVGDTVEFVAEGKGKEKKRVVEVVGYRNGEEVFKGRFTCFTPSKHVLERK</sequence>
<dbReference type="SUPFAM" id="SSF54637">
    <property type="entry name" value="Thioesterase/thiol ester dehydrase-isomerase"/>
    <property type="match status" value="1"/>
</dbReference>
<reference evidence="2 3" key="1">
    <citation type="submission" date="2017-05" db="EMBL/GenBank/DDBJ databases">
        <authorList>
            <person name="Varghese N."/>
            <person name="Submissions S."/>
        </authorList>
    </citation>
    <scope>NUCLEOTIDE SEQUENCE [LARGE SCALE GENOMIC DNA]</scope>
    <source>
        <strain evidence="2 3">DSM 16304</strain>
    </source>
</reference>
<name>A0A521BS88_9BACT</name>
<dbReference type="OrthoDB" id="5323777at2"/>
<evidence type="ECO:0000313" key="3">
    <source>
        <dbReference type="Proteomes" id="UP000317315"/>
    </source>
</evidence>
<accession>A0A521BS88</accession>
<dbReference type="GO" id="GO:0016289">
    <property type="term" value="F:acyl-CoA hydrolase activity"/>
    <property type="evidence" value="ECO:0007669"/>
    <property type="project" value="TreeGrafter"/>
</dbReference>
<proteinExistence type="predicted"/>
<dbReference type="CDD" id="cd03440">
    <property type="entry name" value="hot_dog"/>
    <property type="match status" value="1"/>
</dbReference>
<dbReference type="AlphaFoldDB" id="A0A521BS88"/>
<dbReference type="InterPro" id="IPR029069">
    <property type="entry name" value="HotDog_dom_sf"/>
</dbReference>